<dbReference type="EMBL" id="NTKD01000008">
    <property type="protein sequence ID" value="PDH40832.1"/>
    <property type="molecule type" value="Genomic_DNA"/>
</dbReference>
<comment type="caution">
    <text evidence="1">The sequence shown here is derived from an EMBL/GenBank/DDBJ whole genome shotgun (WGS) entry which is preliminary data.</text>
</comment>
<dbReference type="AlphaFoldDB" id="A0A2A5WWG7"/>
<organism evidence="1 2">
    <name type="scientific">OM182 bacterium MED-G24</name>
    <dbReference type="NCBI Taxonomy" id="1986255"/>
    <lineage>
        <taxon>Bacteria</taxon>
        <taxon>Pseudomonadati</taxon>
        <taxon>Pseudomonadota</taxon>
        <taxon>Gammaproteobacteria</taxon>
        <taxon>OMG group</taxon>
        <taxon>OM182 clade</taxon>
    </lineage>
</organism>
<sequence>MLNRYPNVEAIIIATGEWSDDIRGGSSMASMLLERRDEAILYRDLSILRTDVPLHHHMDDLRWRELNRSLLLTLTQLIEDVSVLPRLNRWPRLDEPFALSGG</sequence>
<proteinExistence type="predicted"/>
<accession>A0A2A5WWG7</accession>
<protein>
    <submittedName>
        <fullName evidence="1">Uncharacterized protein</fullName>
    </submittedName>
</protein>
<name>A0A2A5WWG7_9GAMM</name>
<dbReference type="Proteomes" id="UP000219327">
    <property type="component" value="Unassembled WGS sequence"/>
</dbReference>
<dbReference type="InterPro" id="IPR036279">
    <property type="entry name" value="5-3_exonuclease_C_sf"/>
</dbReference>
<gene>
    <name evidence="1" type="ORF">CNE99_02750</name>
</gene>
<reference evidence="1 2" key="1">
    <citation type="submission" date="2017-08" db="EMBL/GenBank/DDBJ databases">
        <title>Fine stratification of microbial communities through a metagenomic profile of the photic zone.</title>
        <authorList>
            <person name="Haro-Moreno J.M."/>
            <person name="Lopez-Perez M."/>
            <person name="De La Torre J."/>
            <person name="Picazo A."/>
            <person name="Camacho A."/>
            <person name="Rodriguez-Valera F."/>
        </authorList>
    </citation>
    <scope>NUCLEOTIDE SEQUENCE [LARGE SCALE GENOMIC DNA]</scope>
    <source>
        <strain evidence="1">MED-G24</strain>
    </source>
</reference>
<evidence type="ECO:0000313" key="1">
    <source>
        <dbReference type="EMBL" id="PDH40832.1"/>
    </source>
</evidence>
<dbReference type="SUPFAM" id="SSF47807">
    <property type="entry name" value="5' to 3' exonuclease, C-terminal subdomain"/>
    <property type="match status" value="1"/>
</dbReference>
<evidence type="ECO:0000313" key="2">
    <source>
        <dbReference type="Proteomes" id="UP000219327"/>
    </source>
</evidence>